<dbReference type="HOGENOM" id="CLU_058823_1_0_11"/>
<dbReference type="EMBL" id="CP003219">
    <property type="protein sequence ID" value="AEW96361.1"/>
    <property type="molecule type" value="Genomic_DNA"/>
</dbReference>
<proteinExistence type="predicted"/>
<dbReference type="Gene3D" id="1.10.10.1320">
    <property type="entry name" value="Anti-sigma factor, zinc-finger domain"/>
    <property type="match status" value="1"/>
</dbReference>
<name>F8K3N8_STREN</name>
<dbReference type="OrthoDB" id="3743969at2"/>
<reference evidence="6" key="1">
    <citation type="submission" date="2011-12" db="EMBL/GenBank/DDBJ databases">
        <title>Complete genome sequence of Streptomyces cattleya strain DSM 46488.</title>
        <authorList>
            <person name="Ou H.-Y."/>
            <person name="Li P."/>
            <person name="Zhao C."/>
            <person name="O'Hagan D."/>
            <person name="Deng Z."/>
        </authorList>
    </citation>
    <scope>NUCLEOTIDE SEQUENCE [LARGE SCALE GENOMIC DNA]</scope>
    <source>
        <strain evidence="6">ATCC 35852 / DSM 46488 / JCM 4925 / NBRC 14057 / NRRL 8057</strain>
    </source>
</reference>
<dbReference type="Proteomes" id="UP000007842">
    <property type="component" value="Chromosome"/>
</dbReference>
<gene>
    <name evidence="5" type="ordered locus">SCATT_39900</name>
</gene>
<dbReference type="RefSeq" id="WP_014144718.1">
    <property type="nucleotide sequence ID" value="NC_016111.1"/>
</dbReference>
<keyword evidence="6" id="KW-1185">Reference proteome</keyword>
<evidence type="ECO:0000313" key="5">
    <source>
        <dbReference type="EMBL" id="AEW96361.1"/>
    </source>
</evidence>
<dbReference type="InterPro" id="IPR027383">
    <property type="entry name" value="Znf_put"/>
</dbReference>
<evidence type="ECO:0000256" key="1">
    <source>
        <dbReference type="ARBA" id="ARBA00023015"/>
    </source>
</evidence>
<sequence>MKPAAASAAEEHLGDRLAAFVDGELADDTRERVLAHLATCEQCKAEADEQRRLKDAIAGATPPVLSAGLLARLQQLPGGGPDGPGGGPLDRIDGALFGGGLFGPADGHHGHGEAEVRGPEREPLLAPGRGSAAHPGRMDGFRIHEFSRPSRGRRFAFAAAGAFSMAALALGGALPLDAAIEGGTGPSDGGAGTSLTPIGASGAGGRPARPEPGLLSAQVGGAATPVSASWPLLLRPRPDAGVTRPVPVISGVPATPLAQAPSPLIGGAVPARGDTQR</sequence>
<dbReference type="STRING" id="1003195.SCATT_39900"/>
<keyword evidence="1" id="KW-0805">Transcription regulation</keyword>
<keyword evidence="2" id="KW-0804">Transcription</keyword>
<accession>G8WUR8</accession>
<dbReference type="InterPro" id="IPR041916">
    <property type="entry name" value="Anti_sigma_zinc_sf"/>
</dbReference>
<accession>F8K3N8</accession>
<evidence type="ECO:0000256" key="3">
    <source>
        <dbReference type="SAM" id="MobiDB-lite"/>
    </source>
</evidence>
<evidence type="ECO:0000313" key="6">
    <source>
        <dbReference type="Proteomes" id="UP000007842"/>
    </source>
</evidence>
<evidence type="ECO:0000259" key="4">
    <source>
        <dbReference type="Pfam" id="PF13490"/>
    </source>
</evidence>
<feature type="region of interest" description="Disordered" evidence="3">
    <location>
        <begin position="185"/>
        <end position="220"/>
    </location>
</feature>
<feature type="compositionally biased region" description="Basic and acidic residues" evidence="3">
    <location>
        <begin position="106"/>
        <end position="123"/>
    </location>
</feature>
<feature type="domain" description="Putative zinc-finger" evidence="4">
    <location>
        <begin position="15"/>
        <end position="43"/>
    </location>
</feature>
<feature type="region of interest" description="Disordered" evidence="3">
    <location>
        <begin position="253"/>
        <end position="277"/>
    </location>
</feature>
<dbReference type="Pfam" id="PF13490">
    <property type="entry name" value="zf-HC2"/>
    <property type="match status" value="1"/>
</dbReference>
<protein>
    <recommendedName>
        <fullName evidence="4">Putative zinc-finger domain-containing protein</fullName>
    </recommendedName>
</protein>
<dbReference type="AlphaFoldDB" id="F8K3N8"/>
<dbReference type="KEGG" id="sct:SCAT_4005"/>
<dbReference type="PATRIC" id="fig|1003195.11.peg.5448"/>
<dbReference type="KEGG" id="scy:SCATT_39900"/>
<dbReference type="eggNOG" id="COG5662">
    <property type="taxonomic scope" value="Bacteria"/>
</dbReference>
<feature type="region of interest" description="Disordered" evidence="3">
    <location>
        <begin position="104"/>
        <end position="138"/>
    </location>
</feature>
<evidence type="ECO:0000256" key="2">
    <source>
        <dbReference type="ARBA" id="ARBA00023163"/>
    </source>
</evidence>
<organism evidence="5 6">
    <name type="scientific">Streptantibioticus cattleyicolor (strain ATCC 35852 / DSM 46488 / JCM 4925 / NBRC 14057 / NRRL 8057)</name>
    <name type="common">Streptomyces cattleya</name>
    <dbReference type="NCBI Taxonomy" id="1003195"/>
    <lineage>
        <taxon>Bacteria</taxon>
        <taxon>Bacillati</taxon>
        <taxon>Actinomycetota</taxon>
        <taxon>Actinomycetes</taxon>
        <taxon>Kitasatosporales</taxon>
        <taxon>Streptomycetaceae</taxon>
        <taxon>Streptantibioticus</taxon>
    </lineage>
</organism>